<evidence type="ECO:0000259" key="10">
    <source>
        <dbReference type="PROSITE" id="PS50164"/>
    </source>
</evidence>
<evidence type="ECO:0000256" key="6">
    <source>
        <dbReference type="ARBA" id="ARBA00023236"/>
    </source>
</evidence>
<reference evidence="12" key="1">
    <citation type="journal article" date="2019" name="Int. J. Syst. Evol. Microbiol.">
        <title>The Global Catalogue of Microorganisms (GCM) 10K type strain sequencing project: providing services to taxonomists for standard genome sequencing and annotation.</title>
        <authorList>
            <consortium name="The Broad Institute Genomics Platform"/>
            <consortium name="The Broad Institute Genome Sequencing Center for Infectious Disease"/>
            <person name="Wu L."/>
            <person name="Ma J."/>
        </authorList>
    </citation>
    <scope>NUCLEOTIDE SEQUENCE [LARGE SCALE GENOMIC DNA]</scope>
    <source>
        <strain evidence="12">CGMCC 1.12931</strain>
    </source>
</reference>
<evidence type="ECO:0000256" key="8">
    <source>
        <dbReference type="ARBA" id="ARBA00042138"/>
    </source>
</evidence>
<dbReference type="GO" id="GO:0004527">
    <property type="term" value="F:exonuclease activity"/>
    <property type="evidence" value="ECO:0007669"/>
    <property type="project" value="UniProtKB-KW"/>
</dbReference>
<evidence type="ECO:0000256" key="7">
    <source>
        <dbReference type="ARBA" id="ARBA00040756"/>
    </source>
</evidence>
<dbReference type="InterPro" id="IPR006054">
    <property type="entry name" value="DnaQ"/>
</dbReference>
<dbReference type="Gene3D" id="3.30.420.10">
    <property type="entry name" value="Ribonuclease H-like superfamily/Ribonuclease H"/>
    <property type="match status" value="1"/>
</dbReference>
<dbReference type="RefSeq" id="WP_188457872.1">
    <property type="nucleotide sequence ID" value="NZ_BMGM01000003.1"/>
</dbReference>
<keyword evidence="2" id="KW-0228">DNA excision</keyword>
<evidence type="ECO:0000256" key="1">
    <source>
        <dbReference type="ARBA" id="ARBA00022763"/>
    </source>
</evidence>
<keyword evidence="12" id="KW-1185">Reference proteome</keyword>
<dbReference type="SUPFAM" id="SSF53098">
    <property type="entry name" value="Ribonuclease H-like"/>
    <property type="match status" value="1"/>
</dbReference>
<feature type="domain" description="GIY-YIG" evidence="10">
    <location>
        <begin position="195"/>
        <end position="271"/>
    </location>
</feature>
<dbReference type="CDD" id="cd06127">
    <property type="entry name" value="DEDDh"/>
    <property type="match status" value="1"/>
</dbReference>
<dbReference type="SMART" id="SM00479">
    <property type="entry name" value="EXOIII"/>
    <property type="match status" value="1"/>
</dbReference>
<dbReference type="Gene3D" id="3.40.1440.10">
    <property type="entry name" value="GIY-YIG endonuclease"/>
    <property type="match status" value="1"/>
</dbReference>
<evidence type="ECO:0000256" key="2">
    <source>
        <dbReference type="ARBA" id="ARBA00022769"/>
    </source>
</evidence>
<keyword evidence="5" id="KW-0234">DNA repair</keyword>
<name>A0ABQ1SDU5_9FLAO</name>
<dbReference type="NCBIfam" id="TIGR00573">
    <property type="entry name" value="dnaq"/>
    <property type="match status" value="1"/>
</dbReference>
<dbReference type="Proteomes" id="UP000599179">
    <property type="component" value="Unassembled WGS sequence"/>
</dbReference>
<evidence type="ECO:0000256" key="9">
    <source>
        <dbReference type="ARBA" id="ARBA00042732"/>
    </source>
</evidence>
<evidence type="ECO:0000256" key="4">
    <source>
        <dbReference type="ARBA" id="ARBA00022881"/>
    </source>
</evidence>
<evidence type="ECO:0000256" key="5">
    <source>
        <dbReference type="ARBA" id="ARBA00023204"/>
    </source>
</evidence>
<dbReference type="InterPro" id="IPR013520">
    <property type="entry name" value="Ribonucl_H"/>
</dbReference>
<evidence type="ECO:0000256" key="3">
    <source>
        <dbReference type="ARBA" id="ARBA00022801"/>
    </source>
</evidence>
<dbReference type="SMART" id="SM00465">
    <property type="entry name" value="GIYc"/>
    <property type="match status" value="1"/>
</dbReference>
<dbReference type="InterPro" id="IPR050066">
    <property type="entry name" value="UvrABC_protein_C"/>
</dbReference>
<evidence type="ECO:0000313" key="12">
    <source>
        <dbReference type="Proteomes" id="UP000599179"/>
    </source>
</evidence>
<evidence type="ECO:0000313" key="11">
    <source>
        <dbReference type="EMBL" id="GGE30462.1"/>
    </source>
</evidence>
<dbReference type="InterPro" id="IPR036397">
    <property type="entry name" value="RNaseH_sf"/>
</dbReference>
<dbReference type="PANTHER" id="PTHR30562:SF10">
    <property type="entry name" value="EXCINUCLEASE CHO"/>
    <property type="match status" value="1"/>
</dbReference>
<proteinExistence type="predicted"/>
<keyword evidence="3" id="KW-0378">Hydrolase</keyword>
<dbReference type="InterPro" id="IPR012337">
    <property type="entry name" value="RNaseH-like_sf"/>
</dbReference>
<accession>A0ABQ1SDU5</accession>
<dbReference type="InterPro" id="IPR000305">
    <property type="entry name" value="GIY-YIG_endonuc"/>
</dbReference>
<dbReference type="InterPro" id="IPR047296">
    <property type="entry name" value="GIY-YIG_UvrC_Cho"/>
</dbReference>
<dbReference type="InterPro" id="IPR035901">
    <property type="entry name" value="GIY-YIG_endonuc_sf"/>
</dbReference>
<keyword evidence="11" id="KW-0540">Nuclease</keyword>
<dbReference type="Pfam" id="PF01541">
    <property type="entry name" value="GIY-YIG"/>
    <property type="match status" value="1"/>
</dbReference>
<keyword evidence="1" id="KW-0227">DNA damage</keyword>
<gene>
    <name evidence="11" type="ORF">GCM10010832_08670</name>
</gene>
<dbReference type="PROSITE" id="PS50164">
    <property type="entry name" value="GIY_YIG"/>
    <property type="match status" value="1"/>
</dbReference>
<comment type="caution">
    <text evidence="11">The sequence shown here is derived from an EMBL/GenBank/DDBJ whole genome shotgun (WGS) entry which is preliminary data.</text>
</comment>
<keyword evidence="11" id="KW-0269">Exonuclease</keyword>
<keyword evidence="6" id="KW-0742">SOS response</keyword>
<organism evidence="11 12">
    <name type="scientific">Psychroflexus planctonicus</name>
    <dbReference type="NCBI Taxonomy" id="1526575"/>
    <lineage>
        <taxon>Bacteria</taxon>
        <taxon>Pseudomonadati</taxon>
        <taxon>Bacteroidota</taxon>
        <taxon>Flavobacteriia</taxon>
        <taxon>Flavobacteriales</taxon>
        <taxon>Flavobacteriaceae</taxon>
        <taxon>Psychroflexus</taxon>
    </lineage>
</organism>
<protein>
    <recommendedName>
        <fullName evidence="7">Excinuclease cho</fullName>
    </recommendedName>
    <alternativeName>
        <fullName evidence="9">Endonuclease cho</fullName>
    </alternativeName>
    <alternativeName>
        <fullName evidence="8">UvrC homolog protein</fullName>
    </alternativeName>
</protein>
<dbReference type="PANTHER" id="PTHR30562">
    <property type="entry name" value="UVRC/OXIDOREDUCTASE"/>
    <property type="match status" value="1"/>
</dbReference>
<dbReference type="SUPFAM" id="SSF82771">
    <property type="entry name" value="GIY-YIG endonuclease"/>
    <property type="match status" value="1"/>
</dbReference>
<sequence length="455" mass="52271">MFAILDIESTGGKYNEEGITEIAIYKFDGEKIVDQFISLINPERKIQSFVVGLTGINNEMLRNAPKFYEVAKRIVEITDECILVAHNAKFDYRILRTEFSRLGFEFERKSICTVDLSQKLMPDLPSYSLGKLVKNLGIPITNRHRASGDALATVELFKLLLQKDTSKEVISESIQVKPKKRKDQKLIRLIEELPARTGVYYFHNADGKIIYIGKSKNIRKRANQHFTNDSPKSRQIQQEVEQINIEVTGSELIALLKENQEIKKIQPKYNRALKKKLFTHALYSKVNSDGYIEFKIGSANQKAEPITTFTNSMQAKSVLNFIVEEYNLCQRLCGLHKTKGACFNYTIKVCQGACVGDESVESYNSRAQQVLDRYSFDRKNMLVVDRGRNRSEKSVVWVADGELKGMGFFNLNYQIQNPEILQQVITPLDDNRDARHIVQAYIRKNEKRIKLIHLK</sequence>
<keyword evidence="4" id="KW-0267">Excision nuclease</keyword>
<dbReference type="CDD" id="cd10434">
    <property type="entry name" value="GIY-YIG_UvrC_Cho"/>
    <property type="match status" value="1"/>
</dbReference>
<dbReference type="EMBL" id="BMGM01000003">
    <property type="protein sequence ID" value="GGE30462.1"/>
    <property type="molecule type" value="Genomic_DNA"/>
</dbReference>
<dbReference type="Pfam" id="PF00929">
    <property type="entry name" value="RNase_T"/>
    <property type="match status" value="1"/>
</dbReference>